<keyword evidence="8 15" id="KW-0812">Transmembrane</keyword>
<accession>A0AAW9DRW0</accession>
<dbReference type="SUPFAM" id="SSF55874">
    <property type="entry name" value="ATPase domain of HSP90 chaperone/DNA topoisomerase II/histidine kinase"/>
    <property type="match status" value="1"/>
</dbReference>
<evidence type="ECO:0000256" key="2">
    <source>
        <dbReference type="ARBA" id="ARBA00004429"/>
    </source>
</evidence>
<dbReference type="InterPro" id="IPR050980">
    <property type="entry name" value="2C_sensor_his_kinase"/>
</dbReference>
<sequence length="441" mass="47928">MRLAPRGLEPDRALRKILPRSLFGRTLLIVVVPLILLEGVALQIFYGSHLDTLSRRLAGSVAGEIAFVLDQADEYPDARQQIFANAAYRFEFAFHFHPGRVLKPRRLPHAFGPVDTDLAHALSTGLGRPFALVWHGPPGMVRVDIQVTDGVLTIDVPRKRLYIGALYIFFAWLGGTTLILLTIAILFLRNQVRGIRRLALAAEAFGMGRDTGPIRPEGATEVRRAGTAFNRMQDRVRRFLAQRTAMLAGVSHDLRTPLTRLRLAIAMLPEDAADIDGMTSDIAEMERLISLYLAFARGEGGEQPQPTDLALLIEEVAARTARGGATIALALASMPPVVLRAEAMRRVLTNLLDNAARHAGRIDISAAPEGGSNVRICIDDDGPGIPPERREQMFRPFESGSAAGIGLGLAIARDIIAAHGGDIRLDDSPLGGLRVAMVLPL</sequence>
<dbReference type="PRINTS" id="PR00344">
    <property type="entry name" value="BCTRLSENSOR"/>
</dbReference>
<dbReference type="GO" id="GO:0005524">
    <property type="term" value="F:ATP binding"/>
    <property type="evidence" value="ECO:0007669"/>
    <property type="project" value="UniProtKB-KW"/>
</dbReference>
<dbReference type="Gene3D" id="1.10.287.130">
    <property type="match status" value="1"/>
</dbReference>
<dbReference type="CDD" id="cd06225">
    <property type="entry name" value="HAMP"/>
    <property type="match status" value="1"/>
</dbReference>
<dbReference type="AlphaFoldDB" id="A0AAW9DRW0"/>
<comment type="catalytic activity">
    <reaction evidence="1">
        <text>ATP + protein L-histidine = ADP + protein N-phospho-L-histidine.</text>
        <dbReference type="EC" id="2.7.13.3"/>
    </reaction>
</comment>
<evidence type="ECO:0000256" key="11">
    <source>
        <dbReference type="ARBA" id="ARBA00022840"/>
    </source>
</evidence>
<feature type="domain" description="Histidine kinase" evidence="16">
    <location>
        <begin position="249"/>
        <end position="441"/>
    </location>
</feature>
<dbReference type="Pfam" id="PF00512">
    <property type="entry name" value="HisKA"/>
    <property type="match status" value="1"/>
</dbReference>
<dbReference type="SMART" id="SM00387">
    <property type="entry name" value="HATPase_c"/>
    <property type="match status" value="1"/>
</dbReference>
<feature type="transmembrane region" description="Helical" evidence="15">
    <location>
        <begin position="161"/>
        <end position="188"/>
    </location>
</feature>
<dbReference type="EMBL" id="JAWXYB010000018">
    <property type="protein sequence ID" value="MDX5931418.1"/>
    <property type="molecule type" value="Genomic_DNA"/>
</dbReference>
<dbReference type="SMART" id="SM00388">
    <property type="entry name" value="HisKA"/>
    <property type="match status" value="1"/>
</dbReference>
<dbReference type="EC" id="2.7.13.3" evidence="3"/>
<name>A0AAW9DRW0_ACIAO</name>
<dbReference type="SUPFAM" id="SSF47384">
    <property type="entry name" value="Homodimeric domain of signal transducing histidine kinase"/>
    <property type="match status" value="1"/>
</dbReference>
<evidence type="ECO:0000256" key="15">
    <source>
        <dbReference type="SAM" id="Phobius"/>
    </source>
</evidence>
<evidence type="ECO:0000256" key="8">
    <source>
        <dbReference type="ARBA" id="ARBA00022692"/>
    </source>
</evidence>
<evidence type="ECO:0000256" key="10">
    <source>
        <dbReference type="ARBA" id="ARBA00022777"/>
    </source>
</evidence>
<keyword evidence="5" id="KW-0997">Cell inner membrane</keyword>
<dbReference type="InterPro" id="IPR004358">
    <property type="entry name" value="Sig_transdc_His_kin-like_C"/>
</dbReference>
<dbReference type="InterPro" id="IPR003660">
    <property type="entry name" value="HAMP_dom"/>
</dbReference>
<dbReference type="GO" id="GO:0005886">
    <property type="term" value="C:plasma membrane"/>
    <property type="evidence" value="ECO:0007669"/>
    <property type="project" value="UniProtKB-SubCell"/>
</dbReference>
<dbReference type="CDD" id="cd00075">
    <property type="entry name" value="HATPase"/>
    <property type="match status" value="1"/>
</dbReference>
<dbReference type="Gene3D" id="3.30.565.10">
    <property type="entry name" value="Histidine kinase-like ATPase, C-terminal domain"/>
    <property type="match status" value="1"/>
</dbReference>
<keyword evidence="9" id="KW-0547">Nucleotide-binding</keyword>
<dbReference type="Proteomes" id="UP001279553">
    <property type="component" value="Unassembled WGS sequence"/>
</dbReference>
<dbReference type="PANTHER" id="PTHR44936">
    <property type="entry name" value="SENSOR PROTEIN CREC"/>
    <property type="match status" value="1"/>
</dbReference>
<evidence type="ECO:0000256" key="6">
    <source>
        <dbReference type="ARBA" id="ARBA00022553"/>
    </source>
</evidence>
<keyword evidence="12 15" id="KW-1133">Transmembrane helix</keyword>
<evidence type="ECO:0000256" key="14">
    <source>
        <dbReference type="ARBA" id="ARBA00023136"/>
    </source>
</evidence>
<keyword evidence="19" id="KW-1185">Reference proteome</keyword>
<evidence type="ECO:0000256" key="4">
    <source>
        <dbReference type="ARBA" id="ARBA00022475"/>
    </source>
</evidence>
<evidence type="ECO:0000256" key="13">
    <source>
        <dbReference type="ARBA" id="ARBA00023012"/>
    </source>
</evidence>
<keyword evidence="7" id="KW-0808">Transferase</keyword>
<evidence type="ECO:0000313" key="18">
    <source>
        <dbReference type="EMBL" id="MDX5931418.1"/>
    </source>
</evidence>
<evidence type="ECO:0000256" key="5">
    <source>
        <dbReference type="ARBA" id="ARBA00022519"/>
    </source>
</evidence>
<reference evidence="18 19" key="1">
    <citation type="submission" date="2023-11" db="EMBL/GenBank/DDBJ databases">
        <title>MicrobeMod: A computational toolkit for identifying prokaryotic methylation and restriction-modification with nanopore sequencing.</title>
        <authorList>
            <person name="Crits-Christoph A."/>
            <person name="Kang S.C."/>
            <person name="Lee H."/>
            <person name="Ostrov N."/>
        </authorList>
    </citation>
    <scope>NUCLEOTIDE SEQUENCE [LARGE SCALE GENOMIC DNA]</scope>
    <source>
        <strain evidence="18 19">DSMZ 700</strain>
    </source>
</reference>
<feature type="transmembrane region" description="Helical" evidence="15">
    <location>
        <begin position="22"/>
        <end position="46"/>
    </location>
</feature>
<evidence type="ECO:0000256" key="1">
    <source>
        <dbReference type="ARBA" id="ARBA00000085"/>
    </source>
</evidence>
<evidence type="ECO:0000259" key="16">
    <source>
        <dbReference type="PROSITE" id="PS50109"/>
    </source>
</evidence>
<dbReference type="InterPro" id="IPR003594">
    <property type="entry name" value="HATPase_dom"/>
</dbReference>
<dbReference type="PANTHER" id="PTHR44936:SF5">
    <property type="entry name" value="SENSOR HISTIDINE KINASE ENVZ"/>
    <property type="match status" value="1"/>
</dbReference>
<evidence type="ECO:0000256" key="7">
    <source>
        <dbReference type="ARBA" id="ARBA00022679"/>
    </source>
</evidence>
<comment type="subcellular location">
    <subcellularLocation>
        <location evidence="2">Cell inner membrane</location>
        <topology evidence="2">Multi-pass membrane protein</topology>
    </subcellularLocation>
</comment>
<dbReference type="CDD" id="cd00082">
    <property type="entry name" value="HisKA"/>
    <property type="match status" value="1"/>
</dbReference>
<dbReference type="Pfam" id="PF02518">
    <property type="entry name" value="HATPase_c"/>
    <property type="match status" value="1"/>
</dbReference>
<dbReference type="PROSITE" id="PS50885">
    <property type="entry name" value="HAMP"/>
    <property type="match status" value="1"/>
</dbReference>
<dbReference type="Pfam" id="PF00672">
    <property type="entry name" value="HAMP"/>
    <property type="match status" value="1"/>
</dbReference>
<dbReference type="InterPro" id="IPR005467">
    <property type="entry name" value="His_kinase_dom"/>
</dbReference>
<dbReference type="RefSeq" id="WP_319614332.1">
    <property type="nucleotide sequence ID" value="NZ_JAWXYB010000018.1"/>
</dbReference>
<keyword evidence="10" id="KW-0418">Kinase</keyword>
<evidence type="ECO:0000313" key="19">
    <source>
        <dbReference type="Proteomes" id="UP001279553"/>
    </source>
</evidence>
<keyword evidence="4" id="KW-1003">Cell membrane</keyword>
<comment type="caution">
    <text evidence="18">The sequence shown here is derived from an EMBL/GenBank/DDBJ whole genome shotgun (WGS) entry which is preliminary data.</text>
</comment>
<dbReference type="PROSITE" id="PS50109">
    <property type="entry name" value="HIS_KIN"/>
    <property type="match status" value="1"/>
</dbReference>
<keyword evidence="11 18" id="KW-0067">ATP-binding</keyword>
<evidence type="ECO:0000256" key="12">
    <source>
        <dbReference type="ARBA" id="ARBA00022989"/>
    </source>
</evidence>
<keyword evidence="14 15" id="KW-0472">Membrane</keyword>
<gene>
    <name evidence="18" type="ORF">SIL87_11630</name>
</gene>
<dbReference type="InterPro" id="IPR036097">
    <property type="entry name" value="HisK_dim/P_sf"/>
</dbReference>
<evidence type="ECO:0000259" key="17">
    <source>
        <dbReference type="PROSITE" id="PS50885"/>
    </source>
</evidence>
<evidence type="ECO:0000256" key="9">
    <source>
        <dbReference type="ARBA" id="ARBA00022741"/>
    </source>
</evidence>
<evidence type="ECO:0000256" key="3">
    <source>
        <dbReference type="ARBA" id="ARBA00012438"/>
    </source>
</evidence>
<protein>
    <recommendedName>
        <fullName evidence="3">histidine kinase</fullName>
        <ecNumber evidence="3">2.7.13.3</ecNumber>
    </recommendedName>
</protein>
<dbReference type="GO" id="GO:0000155">
    <property type="term" value="F:phosphorelay sensor kinase activity"/>
    <property type="evidence" value="ECO:0007669"/>
    <property type="project" value="InterPro"/>
</dbReference>
<feature type="domain" description="HAMP" evidence="17">
    <location>
        <begin position="189"/>
        <end position="241"/>
    </location>
</feature>
<dbReference type="InterPro" id="IPR036890">
    <property type="entry name" value="HATPase_C_sf"/>
</dbReference>
<dbReference type="InterPro" id="IPR003661">
    <property type="entry name" value="HisK_dim/P_dom"/>
</dbReference>
<keyword evidence="6" id="KW-0597">Phosphoprotein</keyword>
<organism evidence="18 19">
    <name type="scientific">Acidiphilium acidophilum</name>
    <name type="common">Thiobacillus acidophilus</name>
    <dbReference type="NCBI Taxonomy" id="76588"/>
    <lineage>
        <taxon>Bacteria</taxon>
        <taxon>Pseudomonadati</taxon>
        <taxon>Pseudomonadota</taxon>
        <taxon>Alphaproteobacteria</taxon>
        <taxon>Acetobacterales</taxon>
        <taxon>Acidocellaceae</taxon>
        <taxon>Acidiphilium</taxon>
    </lineage>
</organism>
<keyword evidence="13" id="KW-0902">Two-component regulatory system</keyword>
<proteinExistence type="predicted"/>
<dbReference type="SMART" id="SM00304">
    <property type="entry name" value="HAMP"/>
    <property type="match status" value="1"/>
</dbReference>